<evidence type="ECO:0000313" key="2">
    <source>
        <dbReference type="Proteomes" id="UP000587586"/>
    </source>
</evidence>
<evidence type="ECO:0000313" key="1">
    <source>
        <dbReference type="EMBL" id="GFO67294.1"/>
    </source>
</evidence>
<sequence length="84" mass="8955">MRVKEVVIINRLGASEMTVIMKKICSTTATSPGLETFPIPTLTVGIDSGSAPAVAARVREARITSSAPRKALVLTRNRHSFFAG</sequence>
<dbReference type="AlphaFoldDB" id="A0A6V8N5U3"/>
<proteinExistence type="predicted"/>
<keyword evidence="2" id="KW-1185">Reference proteome</keyword>
<name>A0A6V8N5U3_9BACT</name>
<organism evidence="1 2">
    <name type="scientific">Geomonas limicola</name>
    <dbReference type="NCBI Taxonomy" id="2740186"/>
    <lineage>
        <taxon>Bacteria</taxon>
        <taxon>Pseudomonadati</taxon>
        <taxon>Thermodesulfobacteriota</taxon>
        <taxon>Desulfuromonadia</taxon>
        <taxon>Geobacterales</taxon>
        <taxon>Geobacteraceae</taxon>
        <taxon>Geomonas</taxon>
    </lineage>
</organism>
<protein>
    <submittedName>
        <fullName evidence="1">Uncharacterized protein</fullName>
    </submittedName>
</protein>
<dbReference type="Proteomes" id="UP000587586">
    <property type="component" value="Unassembled WGS sequence"/>
</dbReference>
<reference evidence="2" key="1">
    <citation type="submission" date="2020-06" db="EMBL/GenBank/DDBJ databases">
        <title>Draft genomic sequecing of Geomonas sp. Red745.</title>
        <authorList>
            <person name="Itoh H."/>
            <person name="Xu Z.X."/>
            <person name="Ushijima N."/>
            <person name="Masuda Y."/>
            <person name="Shiratori Y."/>
            <person name="Senoo K."/>
        </authorList>
    </citation>
    <scope>NUCLEOTIDE SEQUENCE [LARGE SCALE GENOMIC DNA]</scope>
    <source>
        <strain evidence="2">Red745</strain>
    </source>
</reference>
<dbReference type="EMBL" id="BLXZ01000002">
    <property type="protein sequence ID" value="GFO67294.1"/>
    <property type="molecule type" value="Genomic_DNA"/>
</dbReference>
<comment type="caution">
    <text evidence="1">The sequence shown here is derived from an EMBL/GenBank/DDBJ whole genome shotgun (WGS) entry which is preliminary data.</text>
</comment>
<gene>
    <name evidence="1" type="ORF">GMLC_08730</name>
</gene>
<accession>A0A6V8N5U3</accession>